<dbReference type="EMBL" id="LWDE02002363">
    <property type="protein sequence ID" value="KAE8237854.1"/>
    <property type="molecule type" value="Genomic_DNA"/>
</dbReference>
<dbReference type="AlphaFoldDB" id="A0A8X7MJH5"/>
<reference evidence="1" key="1">
    <citation type="submission" date="2016-04" db="EMBL/GenBank/DDBJ databases">
        <authorList>
            <person name="Nguyen H.D."/>
            <person name="Samba Siva P."/>
            <person name="Cullis J."/>
            <person name="Levesque C.A."/>
            <person name="Hambleton S."/>
        </authorList>
    </citation>
    <scope>NUCLEOTIDE SEQUENCE</scope>
    <source>
        <strain evidence="1">DAOMC 236426</strain>
    </source>
</reference>
<dbReference type="Proteomes" id="UP000077684">
    <property type="component" value="Unassembled WGS sequence"/>
</dbReference>
<evidence type="ECO:0000313" key="2">
    <source>
        <dbReference type="Proteomes" id="UP000077684"/>
    </source>
</evidence>
<evidence type="ECO:0000313" key="1">
    <source>
        <dbReference type="EMBL" id="KAE8237854.1"/>
    </source>
</evidence>
<sequence length="282" mass="32363">MERELLERLPREEAVTAVENGSRLSRRALTTIPFTQKTQLQDPQVQVALYIRTLLRRRQSTCPDCGQPNTHGHEDVCAQRVQRYNIRHDGTRNLLARGLRNTRRTQALVEPPVEERFGQRRTELRVAGVGAENGSSIEFDLTFTSLATKQARTWLTKRTEQDKADEEWAKGAKHGALWSIGKHLEERARDKVESYRGQTSTAFKPMVFSVGGAETINEFLDDRAELYLQSYFRYNGIQRIRMYWREQITSVNSKSWAGANLPGGKSLNIIEFEALIAEFNHI</sequence>
<accession>A0A8X7MJH5</accession>
<keyword evidence="2" id="KW-1185">Reference proteome</keyword>
<protein>
    <submittedName>
        <fullName evidence="1">Uncharacterized protein</fullName>
    </submittedName>
</protein>
<comment type="caution">
    <text evidence="1">The sequence shown here is derived from an EMBL/GenBank/DDBJ whole genome shotgun (WGS) entry which is preliminary data.</text>
</comment>
<name>A0A8X7MJH5_9BASI</name>
<gene>
    <name evidence="1" type="ORF">A4X06_0g9084</name>
</gene>
<reference evidence="1" key="2">
    <citation type="journal article" date="2019" name="IMA Fungus">
        <title>Genome sequencing and comparison of five Tilletia species to identify candidate genes for the detection of regulated species infecting wheat.</title>
        <authorList>
            <person name="Nguyen H.D.T."/>
            <person name="Sultana T."/>
            <person name="Kesanakurti P."/>
            <person name="Hambleton S."/>
        </authorList>
    </citation>
    <scope>NUCLEOTIDE SEQUENCE</scope>
    <source>
        <strain evidence="1">DAOMC 236426</strain>
    </source>
</reference>
<proteinExistence type="predicted"/>
<organism evidence="1 2">
    <name type="scientific">Tilletia controversa</name>
    <name type="common">dwarf bunt fungus</name>
    <dbReference type="NCBI Taxonomy" id="13291"/>
    <lineage>
        <taxon>Eukaryota</taxon>
        <taxon>Fungi</taxon>
        <taxon>Dikarya</taxon>
        <taxon>Basidiomycota</taxon>
        <taxon>Ustilaginomycotina</taxon>
        <taxon>Exobasidiomycetes</taxon>
        <taxon>Tilletiales</taxon>
        <taxon>Tilletiaceae</taxon>
        <taxon>Tilletia</taxon>
    </lineage>
</organism>